<proteinExistence type="predicted"/>
<sequence>MALKSYTKLELQEHLLDCSDCINLAFNSRILLFANELKMTEEYFTINDAALLAKSLATWNSNQKLTIVPYTENAWTNLHFQDYTSANDYNFAIHKIT</sequence>
<accession>A0A4P9WD21</accession>
<organism evidence="1 2">
    <name type="scientific">Blyttiomyces helicus</name>
    <dbReference type="NCBI Taxonomy" id="388810"/>
    <lineage>
        <taxon>Eukaryota</taxon>
        <taxon>Fungi</taxon>
        <taxon>Fungi incertae sedis</taxon>
        <taxon>Chytridiomycota</taxon>
        <taxon>Chytridiomycota incertae sedis</taxon>
        <taxon>Chytridiomycetes</taxon>
        <taxon>Chytridiomycetes incertae sedis</taxon>
        <taxon>Blyttiomyces</taxon>
    </lineage>
</organism>
<reference evidence="2" key="1">
    <citation type="journal article" date="2018" name="Nat. Microbiol.">
        <title>Leveraging single-cell genomics to expand the fungal tree of life.</title>
        <authorList>
            <person name="Ahrendt S.R."/>
            <person name="Quandt C.A."/>
            <person name="Ciobanu D."/>
            <person name="Clum A."/>
            <person name="Salamov A."/>
            <person name="Andreopoulos B."/>
            <person name="Cheng J.F."/>
            <person name="Woyke T."/>
            <person name="Pelin A."/>
            <person name="Henrissat B."/>
            <person name="Reynolds N.K."/>
            <person name="Benny G.L."/>
            <person name="Smith M.E."/>
            <person name="James T.Y."/>
            <person name="Grigoriev I.V."/>
        </authorList>
    </citation>
    <scope>NUCLEOTIDE SEQUENCE [LARGE SCALE GENOMIC DNA]</scope>
</reference>
<name>A0A4P9WD21_9FUNG</name>
<gene>
    <name evidence="1" type="ORF">BDK51DRAFT_52722</name>
</gene>
<evidence type="ECO:0000313" key="1">
    <source>
        <dbReference type="EMBL" id="RKO89585.1"/>
    </source>
</evidence>
<keyword evidence="2" id="KW-1185">Reference proteome</keyword>
<dbReference type="EMBL" id="KZ996005">
    <property type="protein sequence ID" value="RKO89585.1"/>
    <property type="molecule type" value="Genomic_DNA"/>
</dbReference>
<dbReference type="AlphaFoldDB" id="A0A4P9WD21"/>
<protein>
    <submittedName>
        <fullName evidence="1">Uncharacterized protein</fullName>
    </submittedName>
</protein>
<evidence type="ECO:0000313" key="2">
    <source>
        <dbReference type="Proteomes" id="UP000269721"/>
    </source>
</evidence>
<dbReference type="Proteomes" id="UP000269721">
    <property type="component" value="Unassembled WGS sequence"/>
</dbReference>